<dbReference type="Pfam" id="PF13228">
    <property type="entry name" value="DUF4037"/>
    <property type="match status" value="1"/>
</dbReference>
<keyword evidence="4" id="KW-1185">Reference proteome</keyword>
<dbReference type="Gene3D" id="3.30.460.10">
    <property type="entry name" value="Beta Polymerase, domain 2"/>
    <property type="match status" value="1"/>
</dbReference>
<dbReference type="Proteomes" id="UP001310248">
    <property type="component" value="Unassembled WGS sequence"/>
</dbReference>
<dbReference type="SUPFAM" id="SSF81301">
    <property type="entry name" value="Nucleotidyltransferase"/>
    <property type="match status" value="1"/>
</dbReference>
<dbReference type="Pfam" id="PF01909">
    <property type="entry name" value="NTP_transf_2"/>
    <property type="match status" value="1"/>
</dbReference>
<dbReference type="InterPro" id="IPR002934">
    <property type="entry name" value="Polymerase_NTP_transf_dom"/>
</dbReference>
<dbReference type="InterPro" id="IPR025117">
    <property type="entry name" value="DUF4037"/>
</dbReference>
<sequence>MSESTHFLALVDELSALAQVDAILLAGSRASGLADDYSDYDVYVYLNAPLAAETRQDLVAKHCQYLELNNQFWETEDDGVLLDGIEIELIYRDFAFLENELHHLVERHQAKVGYSTCFWANLLDSKILYDASGQAKRLQQRFEVTYPSALQQAIINKNAPLLMQQMPAYYFQLAKALKRQDSVSLNHRCAEFLASYFDILFAINALPHPGEKRMLEYAELHCNICPDKLTENVERLLAEVGQVADSLLDTVSLLSETLQQVVTTQTSLTWPAKPQ</sequence>
<protein>
    <submittedName>
        <fullName evidence="3">Nucleotidyltransferase domain-containing protein</fullName>
    </submittedName>
</protein>
<evidence type="ECO:0000313" key="3">
    <source>
        <dbReference type="EMBL" id="MEE1673822.1"/>
    </source>
</evidence>
<gene>
    <name evidence="3" type="ORF">SNR37_003249</name>
</gene>
<evidence type="ECO:0000313" key="4">
    <source>
        <dbReference type="Proteomes" id="UP001310248"/>
    </source>
</evidence>
<feature type="domain" description="DUF4037" evidence="2">
    <location>
        <begin position="124"/>
        <end position="211"/>
    </location>
</feature>
<dbReference type="CDD" id="cd05403">
    <property type="entry name" value="NT_KNTase_like"/>
    <property type="match status" value="1"/>
</dbReference>
<evidence type="ECO:0000259" key="2">
    <source>
        <dbReference type="Pfam" id="PF13228"/>
    </source>
</evidence>
<reference evidence="4" key="1">
    <citation type="submission" date="2023-07" db="EMBL/GenBank/DDBJ databases">
        <title>Draft genome sequence of Agarivorans aestuarii strain ZMCS4, a CAZymes producing bacteria isolated from the marine brown algae Clodostephus spongiosus.</title>
        <authorList>
            <person name="Lorente B."/>
            <person name="Cabral C."/>
            <person name="Frias J."/>
            <person name="Faria J."/>
            <person name="Toubarro D."/>
        </authorList>
    </citation>
    <scope>NUCLEOTIDE SEQUENCE [LARGE SCALE GENOMIC DNA]</scope>
    <source>
        <strain evidence="4">ZMCS4</strain>
    </source>
</reference>
<accession>A0ABU7G359</accession>
<dbReference type="EMBL" id="JAYDYW010000006">
    <property type="protein sequence ID" value="MEE1673822.1"/>
    <property type="molecule type" value="Genomic_DNA"/>
</dbReference>
<dbReference type="InterPro" id="IPR043519">
    <property type="entry name" value="NT_sf"/>
</dbReference>
<dbReference type="RefSeq" id="WP_329775065.1">
    <property type="nucleotide sequence ID" value="NZ_JAYDYW010000006.1"/>
</dbReference>
<organism evidence="3 4">
    <name type="scientific">Agarivorans aestuarii</name>
    <dbReference type="NCBI Taxonomy" id="1563703"/>
    <lineage>
        <taxon>Bacteria</taxon>
        <taxon>Pseudomonadati</taxon>
        <taxon>Pseudomonadota</taxon>
        <taxon>Gammaproteobacteria</taxon>
        <taxon>Alteromonadales</taxon>
        <taxon>Alteromonadaceae</taxon>
        <taxon>Agarivorans</taxon>
    </lineage>
</organism>
<proteinExistence type="predicted"/>
<comment type="caution">
    <text evidence="3">The sequence shown here is derived from an EMBL/GenBank/DDBJ whole genome shotgun (WGS) entry which is preliminary data.</text>
</comment>
<evidence type="ECO:0000259" key="1">
    <source>
        <dbReference type="Pfam" id="PF01909"/>
    </source>
</evidence>
<feature type="domain" description="Polymerase nucleotidyl transferase" evidence="1">
    <location>
        <begin position="10"/>
        <end position="68"/>
    </location>
</feature>
<name>A0ABU7G359_9ALTE</name>